<dbReference type="EMBL" id="CAADFS010000066">
    <property type="protein sequence ID" value="VFK49029.1"/>
    <property type="molecule type" value="Genomic_DNA"/>
</dbReference>
<reference evidence="2" key="1">
    <citation type="submission" date="2019-02" db="EMBL/GenBank/DDBJ databases">
        <authorList>
            <person name="Gruber-Vodicka R. H."/>
            <person name="Seah K. B. B."/>
        </authorList>
    </citation>
    <scope>NUCLEOTIDE SEQUENCE</scope>
    <source>
        <strain evidence="2">BECK_BZ123</strain>
    </source>
</reference>
<protein>
    <submittedName>
        <fullName evidence="2">Uncharacterized protein</fullName>
    </submittedName>
</protein>
<evidence type="ECO:0000313" key="2">
    <source>
        <dbReference type="EMBL" id="VFK49029.1"/>
    </source>
</evidence>
<proteinExistence type="predicted"/>
<gene>
    <name evidence="2" type="ORF">BECKTC1821D_GA0114238_10663</name>
</gene>
<feature type="region of interest" description="Disordered" evidence="1">
    <location>
        <begin position="1"/>
        <end position="32"/>
    </location>
</feature>
<feature type="compositionally biased region" description="Basic and acidic residues" evidence="1">
    <location>
        <begin position="1"/>
        <end position="11"/>
    </location>
</feature>
<name>A0A450Z5I0_9GAMM</name>
<dbReference type="AlphaFoldDB" id="A0A450Z5I0"/>
<sequence length="66" mass="7423">MRSEELTHDITGELSKSSVDGQRREAPCPITDAPCPITDGLMDIRARHSNFPFSRQRANMLIDPQL</sequence>
<organism evidence="2">
    <name type="scientific">Candidatus Kentrum sp. TC</name>
    <dbReference type="NCBI Taxonomy" id="2126339"/>
    <lineage>
        <taxon>Bacteria</taxon>
        <taxon>Pseudomonadati</taxon>
        <taxon>Pseudomonadota</taxon>
        <taxon>Gammaproteobacteria</taxon>
        <taxon>Candidatus Kentrum</taxon>
    </lineage>
</organism>
<evidence type="ECO:0000256" key="1">
    <source>
        <dbReference type="SAM" id="MobiDB-lite"/>
    </source>
</evidence>
<accession>A0A450Z5I0</accession>